<keyword evidence="2" id="KW-1185">Reference proteome</keyword>
<gene>
    <name evidence="1" type="ORF">CC86DRAFT_248167</name>
</gene>
<dbReference type="OrthoDB" id="7464126at2759"/>
<sequence length="106" mass="12260">LFFSSRDDANISHWLEGTPELCLQVDLARDDMQLFVHHCVSLAITNKQLLNGKVDASLQLKMEKYLFDRADGMFRWVELQVAHICGFKSKQSIEELFSNRERASID</sequence>
<dbReference type="Proteomes" id="UP000799424">
    <property type="component" value="Unassembled WGS sequence"/>
</dbReference>
<feature type="non-terminal residue" evidence="1">
    <location>
        <position position="1"/>
    </location>
</feature>
<feature type="non-terminal residue" evidence="1">
    <location>
        <position position="106"/>
    </location>
</feature>
<dbReference type="EMBL" id="MU006242">
    <property type="protein sequence ID" value="KAF2819885.1"/>
    <property type="molecule type" value="Genomic_DNA"/>
</dbReference>
<dbReference type="PANTHER" id="PTHR10039">
    <property type="entry name" value="AMELOGENIN"/>
    <property type="match status" value="1"/>
</dbReference>
<organism evidence="1 2">
    <name type="scientific">Ophiobolus disseminans</name>
    <dbReference type="NCBI Taxonomy" id="1469910"/>
    <lineage>
        <taxon>Eukaryota</taxon>
        <taxon>Fungi</taxon>
        <taxon>Dikarya</taxon>
        <taxon>Ascomycota</taxon>
        <taxon>Pezizomycotina</taxon>
        <taxon>Dothideomycetes</taxon>
        <taxon>Pleosporomycetidae</taxon>
        <taxon>Pleosporales</taxon>
        <taxon>Pleosporineae</taxon>
        <taxon>Phaeosphaeriaceae</taxon>
        <taxon>Ophiobolus</taxon>
    </lineage>
</organism>
<evidence type="ECO:0000313" key="2">
    <source>
        <dbReference type="Proteomes" id="UP000799424"/>
    </source>
</evidence>
<accession>A0A6A6ZI16</accession>
<evidence type="ECO:0000313" key="1">
    <source>
        <dbReference type="EMBL" id="KAF2819885.1"/>
    </source>
</evidence>
<name>A0A6A6ZI16_9PLEO</name>
<reference evidence="1" key="1">
    <citation type="journal article" date="2020" name="Stud. Mycol.">
        <title>101 Dothideomycetes genomes: a test case for predicting lifestyles and emergence of pathogens.</title>
        <authorList>
            <person name="Haridas S."/>
            <person name="Albert R."/>
            <person name="Binder M."/>
            <person name="Bloem J."/>
            <person name="Labutti K."/>
            <person name="Salamov A."/>
            <person name="Andreopoulos B."/>
            <person name="Baker S."/>
            <person name="Barry K."/>
            <person name="Bills G."/>
            <person name="Bluhm B."/>
            <person name="Cannon C."/>
            <person name="Castanera R."/>
            <person name="Culley D."/>
            <person name="Daum C."/>
            <person name="Ezra D."/>
            <person name="Gonzalez J."/>
            <person name="Henrissat B."/>
            <person name="Kuo A."/>
            <person name="Liang C."/>
            <person name="Lipzen A."/>
            <person name="Lutzoni F."/>
            <person name="Magnuson J."/>
            <person name="Mondo S."/>
            <person name="Nolan M."/>
            <person name="Ohm R."/>
            <person name="Pangilinan J."/>
            <person name="Park H.-J."/>
            <person name="Ramirez L."/>
            <person name="Alfaro M."/>
            <person name="Sun H."/>
            <person name="Tritt A."/>
            <person name="Yoshinaga Y."/>
            <person name="Zwiers L.-H."/>
            <person name="Turgeon B."/>
            <person name="Goodwin S."/>
            <person name="Spatafora J."/>
            <person name="Crous P."/>
            <person name="Grigoriev I."/>
        </authorList>
    </citation>
    <scope>NUCLEOTIDE SEQUENCE</scope>
    <source>
        <strain evidence="1">CBS 113818</strain>
    </source>
</reference>
<protein>
    <submittedName>
        <fullName evidence="1">Uncharacterized protein</fullName>
    </submittedName>
</protein>
<proteinExistence type="predicted"/>
<dbReference type="AlphaFoldDB" id="A0A6A6ZI16"/>